<feature type="signal peptide" evidence="10">
    <location>
        <begin position="1"/>
        <end position="18"/>
    </location>
</feature>
<dbReference type="EC" id="3.2.1.14" evidence="3"/>
<keyword evidence="13" id="KW-1185">Reference proteome</keyword>
<dbReference type="Gene3D" id="3.10.50.10">
    <property type="match status" value="1"/>
</dbReference>
<dbReference type="STRING" id="113226.A0A139GW16"/>
<evidence type="ECO:0000256" key="7">
    <source>
        <dbReference type="ARBA" id="ARBA00023295"/>
    </source>
</evidence>
<proteinExistence type="inferred from homology"/>
<dbReference type="CDD" id="cd06548">
    <property type="entry name" value="GH18_chitinase"/>
    <property type="match status" value="1"/>
</dbReference>
<keyword evidence="5" id="KW-0146">Chitin degradation</keyword>
<dbReference type="Proteomes" id="UP000073492">
    <property type="component" value="Unassembled WGS sequence"/>
</dbReference>
<dbReference type="OrthoDB" id="76388at2759"/>
<protein>
    <recommendedName>
        <fullName evidence="3">chitinase</fullName>
        <ecNumber evidence="3">3.2.1.14</ecNumber>
    </recommendedName>
</protein>
<feature type="domain" description="GH18" evidence="11">
    <location>
        <begin position="54"/>
        <end position="442"/>
    </location>
</feature>
<gene>
    <name evidence="12" type="ORF">AC579_10228</name>
</gene>
<dbReference type="InterPro" id="IPR017853">
    <property type="entry name" value="GH"/>
</dbReference>
<name>A0A139GW16_9PEZI</name>
<comment type="similarity">
    <text evidence="2">Belongs to the glycosyl hydrolase 18 family. Chitinase class V subfamily.</text>
</comment>
<sequence>MLGFKIAALAFFTALVSASSLIHKAIPIKHDHLHKKVRSRNNAVASGHVTRKGFKTTGYYVSWATYGRNWPPQNIQTEALTHIIYAFAGINNKTGEAFVTDEWADVQKQYDGDKAPDNNATNLFGNIKQLYLHKKKNRNLKTILSIGGWNHRSYFAPALSTAEGRKTFARTSVQLLKDLGFDGLDIDWEYPNSTSQASDLVDTCRLFREELDAYSKNLTGNPHFLLTMAVPAGPEHFLYFDLPKLEPYIDFLSLMAFDYQGSSFSNFSGHQANIYKSTTDPKSTDFCTQDAIEYYTGTGGPYEDSNAAGDWTWSGSGFPAEKVVLGMPLYGRSFANTSGPGTRFSAAPDGSWEPGTWDYKALPFNGSKVSYDNDIVASWSMGGVNHSHYMVSYDEPSIALKKAEYIDQLGLGGAMWWELSGDMPLNSTRSLIRTVKEKLDQCGGLEQCLNVLDYPYSKYENLRQGMPGQ</sequence>
<dbReference type="InterPro" id="IPR011583">
    <property type="entry name" value="Chitinase_II/V-like_cat"/>
</dbReference>
<feature type="chain" id="PRO_5007296941" description="chitinase" evidence="10">
    <location>
        <begin position="19"/>
        <end position="469"/>
    </location>
</feature>
<accession>A0A139GW16</accession>
<dbReference type="PANTHER" id="PTHR11177">
    <property type="entry name" value="CHITINASE"/>
    <property type="match status" value="1"/>
</dbReference>
<dbReference type="InterPro" id="IPR001223">
    <property type="entry name" value="Glyco_hydro18_cat"/>
</dbReference>
<keyword evidence="8" id="KW-0624">Polysaccharide degradation</keyword>
<keyword evidence="7 9" id="KW-0326">Glycosidase</keyword>
<dbReference type="SMART" id="SM00636">
    <property type="entry name" value="Glyco_18"/>
    <property type="match status" value="1"/>
</dbReference>
<comment type="caution">
    <text evidence="12">The sequence shown here is derived from an EMBL/GenBank/DDBJ whole genome shotgun (WGS) entry which is preliminary data.</text>
</comment>
<dbReference type="InterPro" id="IPR001579">
    <property type="entry name" value="Glyco_hydro_18_chit_AS"/>
</dbReference>
<evidence type="ECO:0000256" key="8">
    <source>
        <dbReference type="ARBA" id="ARBA00023326"/>
    </source>
</evidence>
<reference evidence="12 13" key="1">
    <citation type="submission" date="2015-07" db="EMBL/GenBank/DDBJ databases">
        <title>Comparative genomics of the Sigatoka disease complex on banana suggests a link between parallel evolutionary changes in Pseudocercospora fijiensis and Pseudocercospora eumusae and increased virulence on the banana host.</title>
        <authorList>
            <person name="Chang T.-C."/>
            <person name="Salvucci A."/>
            <person name="Crous P.W."/>
            <person name="Stergiopoulos I."/>
        </authorList>
    </citation>
    <scope>NUCLEOTIDE SEQUENCE [LARGE SCALE GENOMIC DNA]</scope>
    <source>
        <strain evidence="12 13">CBS 116634</strain>
    </source>
</reference>
<evidence type="ECO:0000256" key="2">
    <source>
        <dbReference type="ARBA" id="ARBA00008682"/>
    </source>
</evidence>
<evidence type="ECO:0000259" key="11">
    <source>
        <dbReference type="PROSITE" id="PS51910"/>
    </source>
</evidence>
<comment type="catalytic activity">
    <reaction evidence="1">
        <text>Random endo-hydrolysis of N-acetyl-beta-D-glucosaminide (1-&gt;4)-beta-linkages in chitin and chitodextrins.</text>
        <dbReference type="EC" id="3.2.1.14"/>
    </reaction>
</comment>
<dbReference type="EMBL" id="LFZO01000983">
    <property type="protein sequence ID" value="KXS94404.1"/>
    <property type="molecule type" value="Genomic_DNA"/>
</dbReference>
<dbReference type="GO" id="GO:0000272">
    <property type="term" value="P:polysaccharide catabolic process"/>
    <property type="evidence" value="ECO:0007669"/>
    <property type="project" value="UniProtKB-KW"/>
</dbReference>
<dbReference type="PANTHER" id="PTHR11177:SF317">
    <property type="entry name" value="CHITINASE 12-RELATED"/>
    <property type="match status" value="1"/>
</dbReference>
<organism evidence="12 13">
    <name type="scientific">Pseudocercospora musae</name>
    <dbReference type="NCBI Taxonomy" id="113226"/>
    <lineage>
        <taxon>Eukaryota</taxon>
        <taxon>Fungi</taxon>
        <taxon>Dikarya</taxon>
        <taxon>Ascomycota</taxon>
        <taxon>Pezizomycotina</taxon>
        <taxon>Dothideomycetes</taxon>
        <taxon>Dothideomycetidae</taxon>
        <taxon>Mycosphaerellales</taxon>
        <taxon>Mycosphaerellaceae</taxon>
        <taxon>Pseudocercospora</taxon>
    </lineage>
</organism>
<evidence type="ECO:0000256" key="10">
    <source>
        <dbReference type="SAM" id="SignalP"/>
    </source>
</evidence>
<keyword evidence="10" id="KW-0732">Signal</keyword>
<dbReference type="SUPFAM" id="SSF54556">
    <property type="entry name" value="Chitinase insertion domain"/>
    <property type="match status" value="1"/>
</dbReference>
<dbReference type="InterPro" id="IPR029070">
    <property type="entry name" value="Chitinase_insertion_sf"/>
</dbReference>
<evidence type="ECO:0000256" key="3">
    <source>
        <dbReference type="ARBA" id="ARBA00012729"/>
    </source>
</evidence>
<evidence type="ECO:0000256" key="6">
    <source>
        <dbReference type="ARBA" id="ARBA00023277"/>
    </source>
</evidence>
<dbReference type="GO" id="GO:0008843">
    <property type="term" value="F:endochitinase activity"/>
    <property type="evidence" value="ECO:0007669"/>
    <property type="project" value="UniProtKB-EC"/>
</dbReference>
<dbReference type="InterPro" id="IPR050314">
    <property type="entry name" value="Glycosyl_Hydrlase_18"/>
</dbReference>
<keyword evidence="6" id="KW-0119">Carbohydrate metabolism</keyword>
<evidence type="ECO:0000256" key="5">
    <source>
        <dbReference type="ARBA" id="ARBA00023024"/>
    </source>
</evidence>
<evidence type="ECO:0000256" key="9">
    <source>
        <dbReference type="RuleBase" id="RU000489"/>
    </source>
</evidence>
<evidence type="ECO:0000313" key="12">
    <source>
        <dbReference type="EMBL" id="KXS94404.1"/>
    </source>
</evidence>
<dbReference type="PROSITE" id="PS01095">
    <property type="entry name" value="GH18_1"/>
    <property type="match status" value="1"/>
</dbReference>
<dbReference type="GO" id="GO:0005576">
    <property type="term" value="C:extracellular region"/>
    <property type="evidence" value="ECO:0007669"/>
    <property type="project" value="TreeGrafter"/>
</dbReference>
<evidence type="ECO:0000256" key="1">
    <source>
        <dbReference type="ARBA" id="ARBA00000822"/>
    </source>
</evidence>
<evidence type="ECO:0000313" key="13">
    <source>
        <dbReference type="Proteomes" id="UP000073492"/>
    </source>
</evidence>
<dbReference type="Pfam" id="PF00704">
    <property type="entry name" value="Glyco_hydro_18"/>
    <property type="match status" value="1"/>
</dbReference>
<dbReference type="SUPFAM" id="SSF51445">
    <property type="entry name" value="(Trans)glycosidases"/>
    <property type="match status" value="1"/>
</dbReference>
<dbReference type="GO" id="GO:0006032">
    <property type="term" value="P:chitin catabolic process"/>
    <property type="evidence" value="ECO:0007669"/>
    <property type="project" value="UniProtKB-KW"/>
</dbReference>
<dbReference type="PROSITE" id="PS51910">
    <property type="entry name" value="GH18_2"/>
    <property type="match status" value="1"/>
</dbReference>
<dbReference type="GO" id="GO:0008061">
    <property type="term" value="F:chitin binding"/>
    <property type="evidence" value="ECO:0007669"/>
    <property type="project" value="InterPro"/>
</dbReference>
<evidence type="ECO:0000256" key="4">
    <source>
        <dbReference type="ARBA" id="ARBA00022801"/>
    </source>
</evidence>
<keyword evidence="4 9" id="KW-0378">Hydrolase</keyword>
<dbReference type="Gene3D" id="3.20.20.80">
    <property type="entry name" value="Glycosidases"/>
    <property type="match status" value="1"/>
</dbReference>
<dbReference type="AlphaFoldDB" id="A0A139GW16"/>